<keyword evidence="3" id="KW-0443">Lipid metabolism</keyword>
<evidence type="ECO:0000256" key="1">
    <source>
        <dbReference type="ARBA" id="ARBA00022801"/>
    </source>
</evidence>
<keyword evidence="1" id="KW-0378">Hydrolase</keyword>
<evidence type="ECO:0000256" key="2">
    <source>
        <dbReference type="ARBA" id="ARBA00022963"/>
    </source>
</evidence>
<organism evidence="8 9">
    <name type="scientific">Drosophila hydei</name>
    <name type="common">Fruit fly</name>
    <dbReference type="NCBI Taxonomy" id="7224"/>
    <lineage>
        <taxon>Eukaryota</taxon>
        <taxon>Metazoa</taxon>
        <taxon>Ecdysozoa</taxon>
        <taxon>Arthropoda</taxon>
        <taxon>Hexapoda</taxon>
        <taxon>Insecta</taxon>
        <taxon>Pterygota</taxon>
        <taxon>Neoptera</taxon>
        <taxon>Endopterygota</taxon>
        <taxon>Diptera</taxon>
        <taxon>Brachycera</taxon>
        <taxon>Muscomorpha</taxon>
        <taxon>Ephydroidea</taxon>
        <taxon>Drosophilidae</taxon>
        <taxon>Drosophila</taxon>
    </lineage>
</organism>
<protein>
    <recommendedName>
        <fullName evidence="5">Mitochondrial cardiolipin hydrolase</fullName>
    </recommendedName>
    <alternativeName>
        <fullName evidence="6">Mitochondrial phospholipase</fullName>
    </alternativeName>
</protein>
<dbReference type="Gene3D" id="3.30.870.10">
    <property type="entry name" value="Endonuclease Chain A"/>
    <property type="match status" value="1"/>
</dbReference>
<keyword evidence="8" id="KW-1185">Reference proteome</keyword>
<sequence>MEVIDIEGTAQAVNSCSLEVSGNSNVVKIQRHSGHIVFNGNNACIYLGSEPEQPTVKHVKAHDLLFEAIEVMAMRLSKSTDKYDLSITHACITSSSPLNDKRFFLPTMLELLSFRILSILSHLTRDSIVKLILSFEYSLYKLWLLVYGEPDHTDVIIFNELPKKCRYRHVIPDCPKKYCETCRVERVIMYINQAQVSIDIAHLTFSHSAFYSAIAAAWLRGVNIRLVTDSQMIYARGSVVQHLVAADMPARCSPLQVMMHHKFCIIDGEQRIVELDKQQQRWHSRLWCRRGYLMTGSLNWTKLGTGSNYENVVVTSNRVINALYQNLYDDMWQHFPVLNMTSFTAKSKPVEDGIPWHLWH</sequence>
<accession>A0A6J1LBK7</accession>
<dbReference type="AlphaFoldDB" id="A0A6J1LBK7"/>
<evidence type="ECO:0000256" key="4">
    <source>
        <dbReference type="ARBA" id="ARBA00038012"/>
    </source>
</evidence>
<dbReference type="Proteomes" id="UP000504633">
    <property type="component" value="Unplaced"/>
</dbReference>
<comment type="similarity">
    <text evidence="4">Belongs to the phospholipase D family. MitoPLD/Zucchini subfamily.</text>
</comment>
<dbReference type="Pfam" id="PF13091">
    <property type="entry name" value="PLDc_2"/>
    <property type="match status" value="1"/>
</dbReference>
<keyword evidence="2" id="KW-0442">Lipid degradation</keyword>
<gene>
    <name evidence="9" type="primary">LOC111594899</name>
</gene>
<evidence type="ECO:0000259" key="7">
    <source>
        <dbReference type="Pfam" id="PF13091"/>
    </source>
</evidence>
<evidence type="ECO:0000256" key="6">
    <source>
        <dbReference type="ARBA" id="ARBA00043167"/>
    </source>
</evidence>
<dbReference type="InterPro" id="IPR051406">
    <property type="entry name" value="PLD_domain"/>
</dbReference>
<dbReference type="SUPFAM" id="SSF56024">
    <property type="entry name" value="Phospholipase D/nuclease"/>
    <property type="match status" value="1"/>
</dbReference>
<dbReference type="InterPro" id="IPR025202">
    <property type="entry name" value="PLD-like_dom"/>
</dbReference>
<reference evidence="9" key="1">
    <citation type="submission" date="2025-08" db="UniProtKB">
        <authorList>
            <consortium name="RefSeq"/>
        </authorList>
    </citation>
    <scope>IDENTIFICATION</scope>
    <source>
        <strain evidence="9">15085-1641.00</strain>
        <tissue evidence="9">Whole body</tissue>
    </source>
</reference>
<dbReference type="RefSeq" id="XP_023164156.2">
    <property type="nucleotide sequence ID" value="XM_023308388.2"/>
</dbReference>
<dbReference type="GeneID" id="111594899"/>
<dbReference type="GO" id="GO:0016042">
    <property type="term" value="P:lipid catabolic process"/>
    <property type="evidence" value="ECO:0007669"/>
    <property type="project" value="UniProtKB-KW"/>
</dbReference>
<dbReference type="GO" id="GO:0016891">
    <property type="term" value="F:RNA endonuclease activity producing 5'-phosphomonoesters, hydrolytic mechanism"/>
    <property type="evidence" value="ECO:0007669"/>
    <property type="project" value="TreeGrafter"/>
</dbReference>
<evidence type="ECO:0000256" key="3">
    <source>
        <dbReference type="ARBA" id="ARBA00023098"/>
    </source>
</evidence>
<evidence type="ECO:0000256" key="5">
    <source>
        <dbReference type="ARBA" id="ARBA00040549"/>
    </source>
</evidence>
<feature type="domain" description="Phospholipase D-like" evidence="7">
    <location>
        <begin position="188"/>
        <end position="332"/>
    </location>
</feature>
<dbReference type="GO" id="GO:0034587">
    <property type="term" value="P:piRNA processing"/>
    <property type="evidence" value="ECO:0007669"/>
    <property type="project" value="TreeGrafter"/>
</dbReference>
<dbReference type="OrthoDB" id="7852847at2759"/>
<evidence type="ECO:0000313" key="8">
    <source>
        <dbReference type="Proteomes" id="UP000504633"/>
    </source>
</evidence>
<dbReference type="PANTHER" id="PTHR43856">
    <property type="entry name" value="CARDIOLIPIN HYDROLASE"/>
    <property type="match status" value="1"/>
</dbReference>
<dbReference type="GO" id="GO:0005739">
    <property type="term" value="C:mitochondrion"/>
    <property type="evidence" value="ECO:0007669"/>
    <property type="project" value="TreeGrafter"/>
</dbReference>
<dbReference type="KEGG" id="dhe:111594899"/>
<name>A0A6J1LBK7_DROHY</name>
<dbReference type="PANTHER" id="PTHR43856:SF1">
    <property type="entry name" value="MITOCHONDRIAL CARDIOLIPIN HYDROLASE"/>
    <property type="match status" value="1"/>
</dbReference>
<evidence type="ECO:0000313" key="9">
    <source>
        <dbReference type="RefSeq" id="XP_023164156.2"/>
    </source>
</evidence>
<proteinExistence type="inferred from homology"/>